<dbReference type="SUPFAM" id="SSF53474">
    <property type="entry name" value="alpha/beta-Hydrolases"/>
    <property type="match status" value="1"/>
</dbReference>
<organism evidence="2 3">
    <name type="scientific">Enemella evansiae</name>
    <dbReference type="NCBI Taxonomy" id="2016499"/>
    <lineage>
        <taxon>Bacteria</taxon>
        <taxon>Bacillati</taxon>
        <taxon>Actinomycetota</taxon>
        <taxon>Actinomycetes</taxon>
        <taxon>Propionibacteriales</taxon>
        <taxon>Propionibacteriaceae</taxon>
        <taxon>Enemella</taxon>
    </lineage>
</organism>
<evidence type="ECO:0000313" key="3">
    <source>
        <dbReference type="Proteomes" id="UP000215896"/>
    </source>
</evidence>
<name>A0A255GF60_9ACTN</name>
<dbReference type="Gene3D" id="3.40.50.1820">
    <property type="entry name" value="alpha/beta hydrolase"/>
    <property type="match status" value="1"/>
</dbReference>
<protein>
    <submittedName>
        <fullName evidence="2">Dienelactone hydrolase</fullName>
    </submittedName>
</protein>
<dbReference type="RefSeq" id="WP_094355474.1">
    <property type="nucleotide sequence ID" value="NZ_NMVK01000002.1"/>
</dbReference>
<dbReference type="GO" id="GO:0016787">
    <property type="term" value="F:hydrolase activity"/>
    <property type="evidence" value="ECO:0007669"/>
    <property type="project" value="UniProtKB-KW"/>
</dbReference>
<dbReference type="AlphaFoldDB" id="A0A255GF60"/>
<keyword evidence="3" id="KW-1185">Reference proteome</keyword>
<dbReference type="OrthoDB" id="9787933at2"/>
<comment type="caution">
    <text evidence="2">The sequence shown here is derived from an EMBL/GenBank/DDBJ whole genome shotgun (WGS) entry which is preliminary data.</text>
</comment>
<evidence type="ECO:0000313" key="2">
    <source>
        <dbReference type="EMBL" id="OYO14470.1"/>
    </source>
</evidence>
<dbReference type="PANTHER" id="PTHR46623">
    <property type="entry name" value="CARBOXYMETHYLENEBUTENOLIDASE-RELATED"/>
    <property type="match status" value="1"/>
</dbReference>
<dbReference type="Proteomes" id="UP000215896">
    <property type="component" value="Unassembled WGS sequence"/>
</dbReference>
<gene>
    <name evidence="2" type="ORF">CGZ94_07685</name>
</gene>
<dbReference type="InterPro" id="IPR051049">
    <property type="entry name" value="Dienelactone_hydrolase-like"/>
</dbReference>
<evidence type="ECO:0000259" key="1">
    <source>
        <dbReference type="Pfam" id="PF01738"/>
    </source>
</evidence>
<feature type="domain" description="Dienelactone hydrolase" evidence="1">
    <location>
        <begin position="18"/>
        <end position="243"/>
    </location>
</feature>
<dbReference type="Pfam" id="PF01738">
    <property type="entry name" value="DLH"/>
    <property type="match status" value="1"/>
</dbReference>
<dbReference type="PANTHER" id="PTHR46623:SF10">
    <property type="entry name" value="CARBOXYMETHYLENEBUTENOLIDASE HOMOLOG"/>
    <property type="match status" value="1"/>
</dbReference>
<proteinExistence type="predicted"/>
<reference evidence="2 3" key="1">
    <citation type="submission" date="2017-07" db="EMBL/GenBank/DDBJ databases">
        <title>Draft whole genome sequences of clinical Proprionibacteriaceae strains.</title>
        <authorList>
            <person name="Bernier A.-M."/>
            <person name="Bernard K."/>
            <person name="Domingo M.-C."/>
        </authorList>
    </citation>
    <scope>NUCLEOTIDE SEQUENCE [LARGE SCALE GENOMIC DNA]</scope>
    <source>
        <strain evidence="2 3">NML 030167</strain>
    </source>
</reference>
<dbReference type="EMBL" id="NMVO01000012">
    <property type="protein sequence ID" value="OYO14470.1"/>
    <property type="molecule type" value="Genomic_DNA"/>
</dbReference>
<sequence length="246" mass="26168">MPTAQQLQIAMPDGGVCDALLAGPERPASGLLLIPDIFGLRPQIAAMAERLSNPSRAVLAVNPFWRRRGSPLIERLDLTTEEGRGKAFKSVMPLANATPLSETVADAGTWLEVLADTGAKRLAVTGYCRGGVLALAIAAGHPDRIAAAGVFHAGKVVTDAADSPHLGVGTVRGELLFRHADDDPNMTPAQQEQLGAALTTAGVRFDQQTYPGAPHGYTMADTWAYHQESAEQHYTELEDLLQRNGI</sequence>
<dbReference type="InterPro" id="IPR029058">
    <property type="entry name" value="AB_hydrolase_fold"/>
</dbReference>
<dbReference type="InterPro" id="IPR002925">
    <property type="entry name" value="Dienelactn_hydro"/>
</dbReference>
<keyword evidence="2" id="KW-0378">Hydrolase</keyword>
<accession>A0A255GF60</accession>